<evidence type="ECO:0000256" key="2">
    <source>
        <dbReference type="ARBA" id="ARBA00022448"/>
    </source>
</evidence>
<dbReference type="PANTHER" id="PTHR30061">
    <property type="entry name" value="MALTOSE-BINDING PERIPLASMIC PROTEIN"/>
    <property type="match status" value="1"/>
</dbReference>
<keyword evidence="3 4" id="KW-0732">Signal</keyword>
<dbReference type="EMBL" id="QAXS01000041">
    <property type="protein sequence ID" value="PTV93434.1"/>
    <property type="molecule type" value="Genomic_DNA"/>
</dbReference>
<feature type="chain" id="PRO_5015785321" evidence="4">
    <location>
        <begin position="30"/>
        <end position="430"/>
    </location>
</feature>
<dbReference type="GO" id="GO:0042956">
    <property type="term" value="P:maltodextrin transmembrane transport"/>
    <property type="evidence" value="ECO:0007669"/>
    <property type="project" value="TreeGrafter"/>
</dbReference>
<dbReference type="AlphaFoldDB" id="A0A2T5RG70"/>
<evidence type="ECO:0000256" key="4">
    <source>
        <dbReference type="SAM" id="SignalP"/>
    </source>
</evidence>
<evidence type="ECO:0000256" key="3">
    <source>
        <dbReference type="ARBA" id="ARBA00022729"/>
    </source>
</evidence>
<evidence type="ECO:0000313" key="5">
    <source>
        <dbReference type="EMBL" id="PTV93434.1"/>
    </source>
</evidence>
<feature type="signal peptide" evidence="4">
    <location>
        <begin position="1"/>
        <end position="29"/>
    </location>
</feature>
<gene>
    <name evidence="5" type="ORF">C8C76_14121</name>
</gene>
<dbReference type="GO" id="GO:1901982">
    <property type="term" value="F:maltose binding"/>
    <property type="evidence" value="ECO:0007669"/>
    <property type="project" value="TreeGrafter"/>
</dbReference>
<evidence type="ECO:0000313" key="6">
    <source>
        <dbReference type="Proteomes" id="UP000244089"/>
    </source>
</evidence>
<comment type="similarity">
    <text evidence="1">Belongs to the bacterial solute-binding protein 1 family.</text>
</comment>
<dbReference type="InterPro" id="IPR006059">
    <property type="entry name" value="SBP"/>
</dbReference>
<dbReference type="RefSeq" id="WP_108142319.1">
    <property type="nucleotide sequence ID" value="NZ_QAXS01000041.1"/>
</dbReference>
<dbReference type="GO" id="GO:0015768">
    <property type="term" value="P:maltose transport"/>
    <property type="evidence" value="ECO:0007669"/>
    <property type="project" value="TreeGrafter"/>
</dbReference>
<dbReference type="Proteomes" id="UP000244089">
    <property type="component" value="Unassembled WGS sequence"/>
</dbReference>
<keyword evidence="2" id="KW-0813">Transport</keyword>
<dbReference type="SUPFAM" id="SSF53850">
    <property type="entry name" value="Periplasmic binding protein-like II"/>
    <property type="match status" value="1"/>
</dbReference>
<accession>A0A2T5RG70</accession>
<evidence type="ECO:0000256" key="1">
    <source>
        <dbReference type="ARBA" id="ARBA00008520"/>
    </source>
</evidence>
<dbReference type="PANTHER" id="PTHR30061:SF50">
    <property type="entry name" value="MALTOSE_MALTODEXTRIN-BINDING PERIPLASMIC PROTEIN"/>
    <property type="match status" value="1"/>
</dbReference>
<dbReference type="Pfam" id="PF01547">
    <property type="entry name" value="SBP_bac_1"/>
    <property type="match status" value="1"/>
</dbReference>
<sequence length="430" mass="48659">MLKCQKIFKLNKIILVLMIIFFTAAPIQAQTEKEIEFWTINLKNSYQNYFLNKISQYEADNPEIKIIWEDISFSSINQQLRYRIAEGNVPEVVNLSPQLMASLLKAELLFPISSLDKNYSSSYYPLLWENGSYQNQYYAFPWYLSSKLMVFNQEIFKIAGHNPAEIPETKTELFNLAEKITEKTGVYGLMPQIKIQHEFLEAGIDLFKVEAGQTKAAFNNQKAVEIIKNYQKLAAEEVIPADSLSAGFNIALERYQNNDLAILFTAPQFLSQIESESVYLNDVTALAAVPTAAEGVINAALMNLVIPKGADHKSEVADFAHFITSAEAQQEFSQLASVLPSAVIEESAEFETEEIILRKKAEESLSSSAQKILRKQLPRYQDLTLVHPRADQLIKIMEEQFAKAFAGKITAEAALNIMEEKWNQILAEVD</sequence>
<protein>
    <submittedName>
        <fullName evidence="5">Carbohydrate ABC transporter substrate-binding protein (CUT1 family)</fullName>
    </submittedName>
</protein>
<dbReference type="OrthoDB" id="383712at2"/>
<proteinExistence type="inferred from homology"/>
<reference evidence="5 6" key="1">
    <citation type="submission" date="2018-04" db="EMBL/GenBank/DDBJ databases">
        <title>Subsurface microbial communities from deep shales in Ohio and West Virginia, USA.</title>
        <authorList>
            <person name="Wrighton K."/>
        </authorList>
    </citation>
    <scope>NUCLEOTIDE SEQUENCE [LARGE SCALE GENOMIC DNA]</scope>
    <source>
        <strain evidence="5 6">WC1</strain>
    </source>
</reference>
<comment type="caution">
    <text evidence="5">The sequence shown here is derived from an EMBL/GenBank/DDBJ whole genome shotgun (WGS) entry which is preliminary data.</text>
</comment>
<dbReference type="GO" id="GO:0055052">
    <property type="term" value="C:ATP-binding cassette (ABC) transporter complex, substrate-binding subunit-containing"/>
    <property type="evidence" value="ECO:0007669"/>
    <property type="project" value="TreeGrafter"/>
</dbReference>
<dbReference type="Gene3D" id="3.40.190.10">
    <property type="entry name" value="Periplasmic binding protein-like II"/>
    <property type="match status" value="1"/>
</dbReference>
<name>A0A2T5RG70_9FIRM</name>
<organism evidence="5 6">
    <name type="scientific">Halanaerobium saccharolyticum</name>
    <dbReference type="NCBI Taxonomy" id="43595"/>
    <lineage>
        <taxon>Bacteria</taxon>
        <taxon>Bacillati</taxon>
        <taxon>Bacillota</taxon>
        <taxon>Clostridia</taxon>
        <taxon>Halanaerobiales</taxon>
        <taxon>Halanaerobiaceae</taxon>
        <taxon>Halanaerobium</taxon>
    </lineage>
</organism>